<dbReference type="InterPro" id="IPR052374">
    <property type="entry name" value="SERAC1"/>
</dbReference>
<proteinExistence type="predicted"/>
<reference evidence="8" key="1">
    <citation type="submission" date="2018-03" db="EMBL/GenBank/DDBJ databases">
        <authorList>
            <person name="Guldener U."/>
        </authorList>
    </citation>
    <scope>NUCLEOTIDE SEQUENCE</scope>
</reference>
<dbReference type="Gene3D" id="3.40.50.1820">
    <property type="entry name" value="alpha/beta hydrolase"/>
    <property type="match status" value="1"/>
</dbReference>
<dbReference type="PANTHER" id="PTHR48182:SF2">
    <property type="entry name" value="PROTEIN SERAC1"/>
    <property type="match status" value="1"/>
</dbReference>
<protein>
    <recommendedName>
        <fullName evidence="10">DUF676 domain-containing protein</fullName>
    </recommendedName>
</protein>
<dbReference type="Proteomes" id="UP001187682">
    <property type="component" value="Unassembled WGS sequence"/>
</dbReference>
<dbReference type="InterPro" id="IPR029058">
    <property type="entry name" value="AB_hydrolase_fold"/>
</dbReference>
<organism evidence="8 9">
    <name type="scientific">Cephalotrichum gorgonifer</name>
    <dbReference type="NCBI Taxonomy" id="2041049"/>
    <lineage>
        <taxon>Eukaryota</taxon>
        <taxon>Fungi</taxon>
        <taxon>Dikarya</taxon>
        <taxon>Ascomycota</taxon>
        <taxon>Pezizomycotina</taxon>
        <taxon>Sordariomycetes</taxon>
        <taxon>Hypocreomycetidae</taxon>
        <taxon>Microascales</taxon>
        <taxon>Microascaceae</taxon>
        <taxon>Cephalotrichum</taxon>
    </lineage>
</organism>
<name>A0AAE8SUL2_9PEZI</name>
<sequence>MKRFLPRRRVVDGDQHNSPTHSPRKTFPSGIKLLYSPENNDACVDIVFVHGLTGDRDRTWTDQNATEPWPKLLLPSVIPTTRVLTFGYDAENDDTNERPLIFVCHSLGGLVCEDALVMSKQRPEQHLQNILRSTRGIAFLGTPHHGSGLARWAELMSKSIDLVKRTNSHILEVLKRDSEVLARIQNGFHTLVKARISEGLPPIEITCFYEELPLVGVGLVVPQDSAILPGYPTIGIHSNHRDMTKFSSEDDPGFVAICGELRRWVKGADGAGKRVLPPSPQGASFDKQPATAKIFGDGNRQYNSFGGTQTIVGGHTFESKGDQYFGVIPPKEPTSGRTQ</sequence>
<keyword evidence="4" id="KW-0256">Endoplasmic reticulum</keyword>
<evidence type="ECO:0000256" key="1">
    <source>
        <dbReference type="ARBA" id="ARBA00004173"/>
    </source>
</evidence>
<dbReference type="GO" id="GO:0016020">
    <property type="term" value="C:membrane"/>
    <property type="evidence" value="ECO:0007669"/>
    <property type="project" value="UniProtKB-SubCell"/>
</dbReference>
<evidence type="ECO:0008006" key="10">
    <source>
        <dbReference type="Google" id="ProtNLM"/>
    </source>
</evidence>
<dbReference type="GO" id="GO:0005739">
    <property type="term" value="C:mitochondrion"/>
    <property type="evidence" value="ECO:0007669"/>
    <property type="project" value="UniProtKB-SubCell"/>
</dbReference>
<evidence type="ECO:0000256" key="5">
    <source>
        <dbReference type="ARBA" id="ARBA00023128"/>
    </source>
</evidence>
<evidence type="ECO:0000256" key="3">
    <source>
        <dbReference type="ARBA" id="ARBA00004370"/>
    </source>
</evidence>
<comment type="subcellular location">
    <subcellularLocation>
        <location evidence="2">Endoplasmic reticulum</location>
    </subcellularLocation>
    <subcellularLocation>
        <location evidence="3">Membrane</location>
    </subcellularLocation>
    <subcellularLocation>
        <location evidence="1">Mitochondrion</location>
    </subcellularLocation>
</comment>
<comment type="caution">
    <text evidence="8">The sequence shown here is derived from an EMBL/GenBank/DDBJ whole genome shotgun (WGS) entry which is preliminary data.</text>
</comment>
<evidence type="ECO:0000256" key="2">
    <source>
        <dbReference type="ARBA" id="ARBA00004240"/>
    </source>
</evidence>
<dbReference type="AlphaFoldDB" id="A0AAE8SUL2"/>
<evidence type="ECO:0000256" key="4">
    <source>
        <dbReference type="ARBA" id="ARBA00022824"/>
    </source>
</evidence>
<dbReference type="EMBL" id="ONZQ02000005">
    <property type="protein sequence ID" value="SPO01801.1"/>
    <property type="molecule type" value="Genomic_DNA"/>
</dbReference>
<gene>
    <name evidence="8" type="ORF">DNG_04474</name>
</gene>
<keyword evidence="9" id="KW-1185">Reference proteome</keyword>
<evidence type="ECO:0000256" key="7">
    <source>
        <dbReference type="SAM" id="MobiDB-lite"/>
    </source>
</evidence>
<accession>A0AAE8SUL2</accession>
<dbReference type="SUPFAM" id="SSF53474">
    <property type="entry name" value="alpha/beta-Hydrolases"/>
    <property type="match status" value="1"/>
</dbReference>
<evidence type="ECO:0000313" key="8">
    <source>
        <dbReference type="EMBL" id="SPO01801.1"/>
    </source>
</evidence>
<dbReference type="GO" id="GO:0005783">
    <property type="term" value="C:endoplasmic reticulum"/>
    <property type="evidence" value="ECO:0007669"/>
    <property type="project" value="UniProtKB-SubCell"/>
</dbReference>
<keyword evidence="6" id="KW-0472">Membrane</keyword>
<keyword evidence="5" id="KW-0496">Mitochondrion</keyword>
<feature type="region of interest" description="Disordered" evidence="7">
    <location>
        <begin position="1"/>
        <end position="29"/>
    </location>
</feature>
<dbReference type="PANTHER" id="PTHR48182">
    <property type="entry name" value="PROTEIN SERAC1"/>
    <property type="match status" value="1"/>
</dbReference>
<evidence type="ECO:0000313" key="9">
    <source>
        <dbReference type="Proteomes" id="UP001187682"/>
    </source>
</evidence>
<evidence type="ECO:0000256" key="6">
    <source>
        <dbReference type="ARBA" id="ARBA00023136"/>
    </source>
</evidence>